<dbReference type="Proteomes" id="UP000235023">
    <property type="component" value="Unassembled WGS sequence"/>
</dbReference>
<proteinExistence type="inferred from homology"/>
<dbReference type="PANTHER" id="PTHR46825">
    <property type="entry name" value="D-ALANYL-D-ALANINE-CARBOXYPEPTIDASE/ENDOPEPTIDASE AMPH"/>
    <property type="match status" value="1"/>
</dbReference>
<evidence type="ECO:0000259" key="2">
    <source>
        <dbReference type="Pfam" id="PF00144"/>
    </source>
</evidence>
<dbReference type="InterPro" id="IPR001466">
    <property type="entry name" value="Beta-lactam-related"/>
</dbReference>
<dbReference type="EMBL" id="KZ559555">
    <property type="protein sequence ID" value="PLN79763.1"/>
    <property type="molecule type" value="Genomic_DNA"/>
</dbReference>
<organism evidence="4 5">
    <name type="scientific">Aspergillus taichungensis</name>
    <dbReference type="NCBI Taxonomy" id="482145"/>
    <lineage>
        <taxon>Eukaryota</taxon>
        <taxon>Fungi</taxon>
        <taxon>Dikarya</taxon>
        <taxon>Ascomycota</taxon>
        <taxon>Pezizomycotina</taxon>
        <taxon>Eurotiomycetes</taxon>
        <taxon>Eurotiomycetidae</taxon>
        <taxon>Eurotiales</taxon>
        <taxon>Aspergillaceae</taxon>
        <taxon>Aspergillus</taxon>
        <taxon>Aspergillus subgen. Circumdati</taxon>
    </lineage>
</organism>
<name>A0A2J5HR50_9EURO</name>
<dbReference type="InterPro" id="IPR021860">
    <property type="entry name" value="Peptidase_S12_Pab87-rel_C"/>
</dbReference>
<accession>A0A2J5HR50</accession>
<dbReference type="InterPro" id="IPR012338">
    <property type="entry name" value="Beta-lactam/transpept-like"/>
</dbReference>
<evidence type="ECO:0000313" key="5">
    <source>
        <dbReference type="Proteomes" id="UP000235023"/>
    </source>
</evidence>
<evidence type="ECO:0000259" key="3">
    <source>
        <dbReference type="Pfam" id="PF11954"/>
    </source>
</evidence>
<keyword evidence="5" id="KW-1185">Reference proteome</keyword>
<feature type="domain" description="Peptidase S12 Pab87-related C-terminal" evidence="3">
    <location>
        <begin position="370"/>
        <end position="468"/>
    </location>
</feature>
<gene>
    <name evidence="4" type="ORF">BDW42DRAFT_194894</name>
</gene>
<protein>
    <submittedName>
        <fullName evidence="4">Putative penicillin-binding protein</fullName>
    </submittedName>
</protein>
<dbReference type="InterPro" id="IPR050491">
    <property type="entry name" value="AmpC-like"/>
</dbReference>
<dbReference type="OrthoDB" id="5946976at2759"/>
<dbReference type="Pfam" id="PF00144">
    <property type="entry name" value="Beta-lactamase"/>
    <property type="match status" value="1"/>
</dbReference>
<dbReference type="Pfam" id="PF11954">
    <property type="entry name" value="DUF3471"/>
    <property type="match status" value="1"/>
</dbReference>
<feature type="domain" description="Beta-lactamase-related" evidence="2">
    <location>
        <begin position="1"/>
        <end position="315"/>
    </location>
</feature>
<reference evidence="5" key="1">
    <citation type="submission" date="2017-12" db="EMBL/GenBank/DDBJ databases">
        <authorList>
            <consortium name="DOE Joint Genome Institute"/>
            <person name="Mondo S.J."/>
            <person name="Kjaerbolling I."/>
            <person name="Vesth T.C."/>
            <person name="Frisvad J.C."/>
            <person name="Nybo J.L."/>
            <person name="Theobald S."/>
            <person name="Kuo A."/>
            <person name="Bowyer P."/>
            <person name="Matsuda Y."/>
            <person name="Lyhne E.K."/>
            <person name="Kogle M.E."/>
            <person name="Clum A."/>
            <person name="Lipzen A."/>
            <person name="Salamov A."/>
            <person name="Ngan C.Y."/>
            <person name="Daum C."/>
            <person name="Chiniquy J."/>
            <person name="Barry K."/>
            <person name="LaButti K."/>
            <person name="Haridas S."/>
            <person name="Simmons B.A."/>
            <person name="Magnuson J.K."/>
            <person name="Mortensen U.H."/>
            <person name="Larsen T.O."/>
            <person name="Grigoriev I.V."/>
            <person name="Baker S.E."/>
            <person name="Andersen M.R."/>
            <person name="Nordberg H.P."/>
            <person name="Cantor M.N."/>
            <person name="Hua S.X."/>
        </authorList>
    </citation>
    <scope>NUCLEOTIDE SEQUENCE [LARGE SCALE GENOMIC DNA]</scope>
    <source>
        <strain evidence="5">IBT 19404</strain>
    </source>
</reference>
<dbReference type="Gene3D" id="3.40.710.10">
    <property type="entry name" value="DD-peptidase/beta-lactamase superfamily"/>
    <property type="match status" value="1"/>
</dbReference>
<dbReference type="PANTHER" id="PTHR46825:SF9">
    <property type="entry name" value="BETA-LACTAMASE-RELATED DOMAIN-CONTAINING PROTEIN"/>
    <property type="match status" value="1"/>
</dbReference>
<dbReference type="AlphaFoldDB" id="A0A2J5HR50"/>
<sequence>MSVAVVDGPNTWTEGYGLAQWPGTDVTPDTPFYTGSTTKASTAAVLSLLVDDNENHPQVQWNTPVNQLLRDDFVLSHEWDANNITIEDILSHRTGMPRHEFAFGGDYDGHPATLQDIVRSLRYMQRSAPPRTTYQYSDLMFIVASSLIETLTGEWIGNVFRKKIWEPLGMDSTYLSLDDAQASGNDLAQGYTFNSGQFLYEPVPWKNKPEVSGAGGTISNIKDYAKWATALLKQTPGVLSPAGYSAIWTSRTLTPAHNPFLKPSAYALAWNTCVYQGVEVVWHDGGIDGFGTEIALVPSLGFAVVTQANTTYTSNYAGTAFVYHLVDKIFGVASDRRFDWNQWYEDLERQMKESVDIEKAYKTFYPTVPSPAPPPTLPIGEYTGHYWHPAYRRLTILWDEEKNVLYADRRDSTTTCQLTFIPVSREFFFVRLTVVGAEALLPAEFRLGPDGTPSMVGILWEPSLGDEKI</sequence>
<comment type="similarity">
    <text evidence="1">Belongs to the peptidase S12 family.</text>
</comment>
<evidence type="ECO:0000256" key="1">
    <source>
        <dbReference type="ARBA" id="ARBA00038215"/>
    </source>
</evidence>
<dbReference type="SUPFAM" id="SSF56601">
    <property type="entry name" value="beta-lactamase/transpeptidase-like"/>
    <property type="match status" value="1"/>
</dbReference>
<evidence type="ECO:0000313" key="4">
    <source>
        <dbReference type="EMBL" id="PLN79763.1"/>
    </source>
</evidence>